<protein>
    <submittedName>
        <fullName evidence="5">Uncharacterized protein LOC112692827 isoform X1</fullName>
    </submittedName>
</protein>
<feature type="coiled-coil region" evidence="1">
    <location>
        <begin position="53"/>
        <end position="91"/>
    </location>
</feature>
<reference evidence="5" key="1">
    <citation type="submission" date="2025-08" db="UniProtKB">
        <authorList>
            <consortium name="RefSeq"/>
        </authorList>
    </citation>
    <scope>IDENTIFICATION</scope>
    <source>
        <tissue evidence="5">Whole body</tissue>
    </source>
</reference>
<dbReference type="AlphaFoldDB" id="A0A8B8GLE2"/>
<proteinExistence type="predicted"/>
<keyword evidence="4" id="KW-1185">Reference proteome</keyword>
<accession>A0A8B8GLE2</accession>
<dbReference type="RefSeq" id="XP_025423411.1">
    <property type="nucleotide sequence ID" value="XM_025567626.1"/>
</dbReference>
<sequence>MEFKITKYSPKNKEELPPINRPTRSATGQIIKNHIESKQPIEIINKIDPLVLAAQYEREINRLKMNHNQMLEELHKELEVLRSKNRDLLDELIIMNGGNYCCKHLENLRHEILKSNASDNQKQISDILCNAKNYQISMDTNNYKNYNHKNELPELIAVGNNFISKDDNENKSNLLLQDQLNKCNKLIDVLQKENIEQNNELNSLNALLSNGLKISGVGLNSGLIRKNMKTSKKMISSLSHSAISYFDIINSEEILQSESETILK</sequence>
<dbReference type="Proteomes" id="UP000694846">
    <property type="component" value="Unplaced"/>
</dbReference>
<organism evidence="4 5">
    <name type="scientific">Sipha flava</name>
    <name type="common">yellow sugarcane aphid</name>
    <dbReference type="NCBI Taxonomy" id="143950"/>
    <lineage>
        <taxon>Eukaryota</taxon>
        <taxon>Metazoa</taxon>
        <taxon>Ecdysozoa</taxon>
        <taxon>Arthropoda</taxon>
        <taxon>Hexapoda</taxon>
        <taxon>Insecta</taxon>
        <taxon>Pterygota</taxon>
        <taxon>Neoptera</taxon>
        <taxon>Paraneoptera</taxon>
        <taxon>Hemiptera</taxon>
        <taxon>Sternorrhyncha</taxon>
        <taxon>Aphidomorpha</taxon>
        <taxon>Aphidoidea</taxon>
        <taxon>Aphididae</taxon>
        <taxon>Sipha</taxon>
    </lineage>
</organism>
<feature type="domain" description="CCDC92/74 N-terminal" evidence="3">
    <location>
        <begin position="55"/>
        <end position="99"/>
    </location>
</feature>
<evidence type="ECO:0000256" key="2">
    <source>
        <dbReference type="SAM" id="MobiDB-lite"/>
    </source>
</evidence>
<gene>
    <name evidence="5" type="primary">LOC112692827</name>
</gene>
<evidence type="ECO:0000313" key="4">
    <source>
        <dbReference type="Proteomes" id="UP000694846"/>
    </source>
</evidence>
<dbReference type="OrthoDB" id="2155209at2759"/>
<evidence type="ECO:0000313" key="5">
    <source>
        <dbReference type="RefSeq" id="XP_025423411.1"/>
    </source>
</evidence>
<dbReference type="InterPro" id="IPR039496">
    <property type="entry name" value="CCDC92/74_N"/>
</dbReference>
<keyword evidence="1" id="KW-0175">Coiled coil</keyword>
<evidence type="ECO:0000259" key="3">
    <source>
        <dbReference type="Pfam" id="PF14916"/>
    </source>
</evidence>
<feature type="compositionally biased region" description="Basic and acidic residues" evidence="2">
    <location>
        <begin position="1"/>
        <end position="16"/>
    </location>
</feature>
<dbReference type="Pfam" id="PF14916">
    <property type="entry name" value="CCDC92"/>
    <property type="match status" value="1"/>
</dbReference>
<dbReference type="GeneID" id="112692827"/>
<name>A0A8B8GLE2_9HEMI</name>
<feature type="coiled-coil region" evidence="1">
    <location>
        <begin position="173"/>
        <end position="207"/>
    </location>
</feature>
<evidence type="ECO:0000256" key="1">
    <source>
        <dbReference type="SAM" id="Coils"/>
    </source>
</evidence>
<feature type="region of interest" description="Disordered" evidence="2">
    <location>
        <begin position="1"/>
        <end position="24"/>
    </location>
</feature>